<dbReference type="InterPro" id="IPR000169">
    <property type="entry name" value="Pept_cys_AS"/>
</dbReference>
<proteinExistence type="inferred from homology"/>
<dbReference type="InterPro" id="IPR013128">
    <property type="entry name" value="Peptidase_C1A"/>
</dbReference>
<dbReference type="PROSITE" id="PS00139">
    <property type="entry name" value="THIOL_PROTEASE_CYS"/>
    <property type="match status" value="1"/>
</dbReference>
<comment type="similarity">
    <text evidence="1">Belongs to the peptidase C1 family.</text>
</comment>
<feature type="signal peptide" evidence="2">
    <location>
        <begin position="1"/>
        <end position="19"/>
    </location>
</feature>
<dbReference type="Pfam" id="PF00112">
    <property type="entry name" value="Peptidase_C1"/>
    <property type="match status" value="1"/>
</dbReference>
<dbReference type="InterPro" id="IPR038765">
    <property type="entry name" value="Papain-like_cys_pep_sf"/>
</dbReference>
<dbReference type="SUPFAM" id="SSF54001">
    <property type="entry name" value="Cysteine proteinases"/>
    <property type="match status" value="1"/>
</dbReference>
<sequence>MKLFTIVVAILMAIAFCLDKQAVVDMINSNPDSKWTAKVYPQFESRTREDWRKILLDDIEVIGLPQVQHVDCEVPTAYDARSTYPDCTALNTIRDQGQCGSCWAHGANEALSDRFCISSGGDINVTLSPEYSVSCDTGNDGCDGGYLDVAWDFFKTTGTVLDECFPYPEETYLLGIVPACPT</sequence>
<evidence type="ECO:0000256" key="1">
    <source>
        <dbReference type="ARBA" id="ARBA00008455"/>
    </source>
</evidence>
<reference evidence="4" key="1">
    <citation type="submission" date="2022-03" db="EMBL/GenBank/DDBJ databases">
        <title>Draft genome sequence of Aduncisulcus paluster, a free-living microaerophilic Fornicata.</title>
        <authorList>
            <person name="Yuyama I."/>
            <person name="Kume K."/>
            <person name="Tamura T."/>
            <person name="Inagaki Y."/>
            <person name="Hashimoto T."/>
        </authorList>
    </citation>
    <scope>NUCLEOTIDE SEQUENCE</scope>
    <source>
        <strain evidence="4">NY0171</strain>
    </source>
</reference>
<protein>
    <submittedName>
        <fullName evidence="4">Unnamed protein product</fullName>
    </submittedName>
</protein>
<feature type="chain" id="PRO_5045913351" evidence="2">
    <location>
        <begin position="20"/>
        <end position="182"/>
    </location>
</feature>
<evidence type="ECO:0000259" key="3">
    <source>
        <dbReference type="SMART" id="SM00645"/>
    </source>
</evidence>
<dbReference type="Gene3D" id="3.90.70.10">
    <property type="entry name" value="Cysteine proteinases"/>
    <property type="match status" value="1"/>
</dbReference>
<dbReference type="Proteomes" id="UP001057375">
    <property type="component" value="Unassembled WGS sequence"/>
</dbReference>
<dbReference type="EMBL" id="BQXS01005653">
    <property type="protein sequence ID" value="GKT13578.1"/>
    <property type="molecule type" value="Genomic_DNA"/>
</dbReference>
<keyword evidence="5" id="KW-1185">Reference proteome</keyword>
<dbReference type="PANTHER" id="PTHR12411">
    <property type="entry name" value="CYSTEINE PROTEASE FAMILY C1-RELATED"/>
    <property type="match status" value="1"/>
</dbReference>
<name>A0ABQ5JV05_9EUKA</name>
<evidence type="ECO:0000256" key="2">
    <source>
        <dbReference type="SAM" id="SignalP"/>
    </source>
</evidence>
<evidence type="ECO:0000313" key="4">
    <source>
        <dbReference type="EMBL" id="GKT13578.1"/>
    </source>
</evidence>
<evidence type="ECO:0000313" key="5">
    <source>
        <dbReference type="Proteomes" id="UP001057375"/>
    </source>
</evidence>
<feature type="domain" description="Peptidase C1A papain C-terminal" evidence="3">
    <location>
        <begin position="74"/>
        <end position="182"/>
    </location>
</feature>
<feature type="non-terminal residue" evidence="4">
    <location>
        <position position="182"/>
    </location>
</feature>
<dbReference type="SMART" id="SM00645">
    <property type="entry name" value="Pept_C1"/>
    <property type="match status" value="1"/>
</dbReference>
<gene>
    <name evidence="4" type="ORF">ADUPG1_003974</name>
</gene>
<dbReference type="InterPro" id="IPR000668">
    <property type="entry name" value="Peptidase_C1A_C"/>
</dbReference>
<organism evidence="4 5">
    <name type="scientific">Aduncisulcus paluster</name>
    <dbReference type="NCBI Taxonomy" id="2918883"/>
    <lineage>
        <taxon>Eukaryota</taxon>
        <taxon>Metamonada</taxon>
        <taxon>Carpediemonas-like organisms</taxon>
        <taxon>Aduncisulcus</taxon>
    </lineage>
</organism>
<keyword evidence="2" id="KW-0732">Signal</keyword>
<comment type="caution">
    <text evidence="4">The sequence shown here is derived from an EMBL/GenBank/DDBJ whole genome shotgun (WGS) entry which is preliminary data.</text>
</comment>
<accession>A0ABQ5JV05</accession>